<feature type="domain" description="Major facilitator superfamily (MFS) profile" evidence="6">
    <location>
        <begin position="20"/>
        <end position="420"/>
    </location>
</feature>
<evidence type="ECO:0000256" key="2">
    <source>
        <dbReference type="ARBA" id="ARBA00022692"/>
    </source>
</evidence>
<name>A0ABY3PGR5_9CYAN</name>
<keyword evidence="3 5" id="KW-1133">Transmembrane helix</keyword>
<dbReference type="EMBL" id="CP063845">
    <property type="protein sequence ID" value="UFP92861.1"/>
    <property type="molecule type" value="Genomic_DNA"/>
</dbReference>
<accession>A0ABY3PGR5</accession>
<feature type="transmembrane region" description="Helical" evidence="5">
    <location>
        <begin position="87"/>
        <end position="104"/>
    </location>
</feature>
<feature type="transmembrane region" description="Helical" evidence="5">
    <location>
        <begin position="149"/>
        <end position="172"/>
    </location>
</feature>
<comment type="subcellular location">
    <subcellularLocation>
        <location evidence="1">Cell membrane</location>
        <topology evidence="1">Multi-pass membrane protein</topology>
    </subcellularLocation>
</comment>
<keyword evidence="8" id="KW-1185">Reference proteome</keyword>
<evidence type="ECO:0000256" key="3">
    <source>
        <dbReference type="ARBA" id="ARBA00022989"/>
    </source>
</evidence>
<feature type="transmembrane region" description="Helical" evidence="5">
    <location>
        <begin position="224"/>
        <end position="241"/>
    </location>
</feature>
<evidence type="ECO:0000256" key="1">
    <source>
        <dbReference type="ARBA" id="ARBA00004651"/>
    </source>
</evidence>
<dbReference type="Pfam" id="PF07690">
    <property type="entry name" value="MFS_1"/>
    <property type="match status" value="1"/>
</dbReference>
<feature type="transmembrane region" description="Helical" evidence="5">
    <location>
        <begin position="178"/>
        <end position="198"/>
    </location>
</feature>
<organism evidence="7 8">
    <name type="scientific">Gloeobacter morelensis MG652769</name>
    <dbReference type="NCBI Taxonomy" id="2781736"/>
    <lineage>
        <taxon>Bacteria</taxon>
        <taxon>Bacillati</taxon>
        <taxon>Cyanobacteriota</taxon>
        <taxon>Cyanophyceae</taxon>
        <taxon>Gloeobacterales</taxon>
        <taxon>Gloeobacteraceae</taxon>
        <taxon>Gloeobacter</taxon>
        <taxon>Gloeobacter morelensis</taxon>
    </lineage>
</organism>
<evidence type="ECO:0000256" key="4">
    <source>
        <dbReference type="ARBA" id="ARBA00023136"/>
    </source>
</evidence>
<keyword evidence="2 5" id="KW-0812">Transmembrane</keyword>
<sequence length="420" mass="44554">MTSKPPATARPSFLPDLPAPVWILFAGRLLASLGLGFVLFYSAIFFTGALGLSYTQLGLGLAASAVSGIFARLVGGMLTDRPEWGRRRTLLVALVILSVGYILFALADNFALFVAANVITGWGFGLYWPANEAVVADLTEGKRRAEAYGLTRSGDSIGLGLGAVVGTAVIALTGNYRLLFWLNACAFLGFFAVVARGVPETRPEHLEAHKFLGGYPEALRDRNLWWYAAANLVFTTIVAQLESTVPVYLRNFAGLSTEAVGACFTLHVALMAAIQLWVARGTSAWRRTRALMLAAVVLAAALVIIWLAGTFSGAAFGLAALALAVAAVALALMHPAAATLVAAMSPPNRRGVYLSINSQCWALGYMIGPAVGGRILDLPRPLSDWLWPGFGLLLLLDCLVLGWLEVRLPPAVNAAGKVQA</sequence>
<feature type="transmembrane region" description="Helical" evidence="5">
    <location>
        <begin position="352"/>
        <end position="373"/>
    </location>
</feature>
<feature type="transmembrane region" description="Helical" evidence="5">
    <location>
        <begin position="110"/>
        <end position="128"/>
    </location>
</feature>
<dbReference type="InterPro" id="IPR011701">
    <property type="entry name" value="MFS"/>
</dbReference>
<evidence type="ECO:0000259" key="6">
    <source>
        <dbReference type="PROSITE" id="PS50850"/>
    </source>
</evidence>
<dbReference type="PROSITE" id="PS50850">
    <property type="entry name" value="MFS"/>
    <property type="match status" value="1"/>
</dbReference>
<feature type="transmembrane region" description="Helical" evidence="5">
    <location>
        <begin position="385"/>
        <end position="404"/>
    </location>
</feature>
<dbReference type="CDD" id="cd17329">
    <property type="entry name" value="MFS_MdtH_MDR_like"/>
    <property type="match status" value="1"/>
</dbReference>
<dbReference type="Proteomes" id="UP001054846">
    <property type="component" value="Chromosome"/>
</dbReference>
<evidence type="ECO:0000313" key="7">
    <source>
        <dbReference type="EMBL" id="UFP92861.1"/>
    </source>
</evidence>
<feature type="transmembrane region" description="Helical" evidence="5">
    <location>
        <begin position="253"/>
        <end position="278"/>
    </location>
</feature>
<keyword evidence="4 5" id="KW-0472">Membrane</keyword>
<evidence type="ECO:0000256" key="5">
    <source>
        <dbReference type="SAM" id="Phobius"/>
    </source>
</evidence>
<dbReference type="RefSeq" id="WP_230839857.1">
    <property type="nucleotide sequence ID" value="NZ_CP063845.1"/>
</dbReference>
<feature type="transmembrane region" description="Helical" evidence="5">
    <location>
        <begin position="56"/>
        <end position="75"/>
    </location>
</feature>
<dbReference type="Gene3D" id="1.20.1250.20">
    <property type="entry name" value="MFS general substrate transporter like domains"/>
    <property type="match status" value="1"/>
</dbReference>
<dbReference type="PANTHER" id="PTHR23520">
    <property type="entry name" value="TRANSPORTER, PUTATIVE (AFU_ORTHOLOGUE AFUA_3G04000)-RELATED"/>
    <property type="match status" value="1"/>
</dbReference>
<proteinExistence type="predicted"/>
<dbReference type="InterPro" id="IPR036259">
    <property type="entry name" value="MFS_trans_sf"/>
</dbReference>
<dbReference type="PANTHER" id="PTHR23520:SF5">
    <property type="entry name" value="TRANSPORTER, PUTATIVE (AFU_ORTHOLOGUE AFUA_3G04000)-RELATED"/>
    <property type="match status" value="1"/>
</dbReference>
<gene>
    <name evidence="7" type="ORF">ISF26_13620</name>
</gene>
<dbReference type="InterPro" id="IPR020846">
    <property type="entry name" value="MFS_dom"/>
</dbReference>
<evidence type="ECO:0000313" key="8">
    <source>
        <dbReference type="Proteomes" id="UP001054846"/>
    </source>
</evidence>
<feature type="transmembrane region" description="Helical" evidence="5">
    <location>
        <begin position="315"/>
        <end position="340"/>
    </location>
</feature>
<feature type="transmembrane region" description="Helical" evidence="5">
    <location>
        <begin position="290"/>
        <end position="309"/>
    </location>
</feature>
<reference evidence="7 8" key="1">
    <citation type="journal article" date="2021" name="Genome Biol. Evol.">
        <title>Complete Genome Sequencing of a Novel Gloeobacter Species from a Waterfall Cave in Mexico.</title>
        <authorList>
            <person name="Saw J.H."/>
            <person name="Cardona T."/>
            <person name="Montejano G."/>
        </authorList>
    </citation>
    <scope>NUCLEOTIDE SEQUENCE [LARGE SCALE GENOMIC DNA]</scope>
    <source>
        <strain evidence="7">MG652769</strain>
    </source>
</reference>
<feature type="transmembrane region" description="Helical" evidence="5">
    <location>
        <begin position="21"/>
        <end position="44"/>
    </location>
</feature>
<protein>
    <submittedName>
        <fullName evidence="7">MFS transporter</fullName>
    </submittedName>
</protein>
<dbReference type="SUPFAM" id="SSF103473">
    <property type="entry name" value="MFS general substrate transporter"/>
    <property type="match status" value="1"/>
</dbReference>